<evidence type="ECO:0000313" key="2">
    <source>
        <dbReference type="Proteomes" id="UP000198953"/>
    </source>
</evidence>
<gene>
    <name evidence="1" type="ORF">SAMN05660976_08403</name>
</gene>
<organism evidence="1 2">
    <name type="scientific">Nonomuraea pusilla</name>
    <dbReference type="NCBI Taxonomy" id="46177"/>
    <lineage>
        <taxon>Bacteria</taxon>
        <taxon>Bacillati</taxon>
        <taxon>Actinomycetota</taxon>
        <taxon>Actinomycetes</taxon>
        <taxon>Streptosporangiales</taxon>
        <taxon>Streptosporangiaceae</taxon>
        <taxon>Nonomuraea</taxon>
    </lineage>
</organism>
<proteinExistence type="predicted"/>
<name>A0A1H8JQA3_9ACTN</name>
<dbReference type="AlphaFoldDB" id="A0A1H8JQA3"/>
<protein>
    <submittedName>
        <fullName evidence="1">Uncharacterized protein</fullName>
    </submittedName>
</protein>
<sequence length="88" mass="10013">MTFHGLHPASALADCEEVDWRAPHLRTERSRVLDHTCECLYELCAAGGLFFVRRTDRSNATERVQESAWVVMREGHDLWRGILSGQAS</sequence>
<evidence type="ECO:0000313" key="1">
    <source>
        <dbReference type="EMBL" id="SEN82741.1"/>
    </source>
</evidence>
<dbReference type="Proteomes" id="UP000198953">
    <property type="component" value="Unassembled WGS sequence"/>
</dbReference>
<dbReference type="EMBL" id="FOBF01000040">
    <property type="protein sequence ID" value="SEN82741.1"/>
    <property type="molecule type" value="Genomic_DNA"/>
</dbReference>
<keyword evidence="2" id="KW-1185">Reference proteome</keyword>
<accession>A0A1H8JQA3</accession>
<reference evidence="1 2" key="1">
    <citation type="submission" date="2016-10" db="EMBL/GenBank/DDBJ databases">
        <authorList>
            <person name="de Groot N.N."/>
        </authorList>
    </citation>
    <scope>NUCLEOTIDE SEQUENCE [LARGE SCALE GENOMIC DNA]</scope>
    <source>
        <strain evidence="1 2">DSM 43357</strain>
    </source>
</reference>